<dbReference type="PANTHER" id="PTHR34473">
    <property type="entry name" value="UPF0699 TRANSMEMBRANE PROTEIN YDBS"/>
    <property type="match status" value="1"/>
</dbReference>
<accession>A0ABS4X5C5</accession>
<dbReference type="PANTHER" id="PTHR34473:SF2">
    <property type="entry name" value="UPF0699 TRANSMEMBRANE PROTEIN YDBT"/>
    <property type="match status" value="1"/>
</dbReference>
<evidence type="ECO:0000256" key="2">
    <source>
        <dbReference type="SAM" id="Phobius"/>
    </source>
</evidence>
<reference evidence="4 5" key="1">
    <citation type="submission" date="2021-03" db="EMBL/GenBank/DDBJ databases">
        <title>Sequencing the genomes of 1000 actinobacteria strains.</title>
        <authorList>
            <person name="Klenk H.-P."/>
        </authorList>
    </citation>
    <scope>NUCLEOTIDE SEQUENCE [LARGE SCALE GENOMIC DNA]</scope>
    <source>
        <strain evidence="4 5">DSM 14566</strain>
    </source>
</reference>
<keyword evidence="2" id="KW-1133">Transmembrane helix</keyword>
<dbReference type="InterPro" id="IPR014529">
    <property type="entry name" value="UCP026631"/>
</dbReference>
<keyword evidence="5" id="KW-1185">Reference proteome</keyword>
<evidence type="ECO:0000256" key="1">
    <source>
        <dbReference type="SAM" id="MobiDB-lite"/>
    </source>
</evidence>
<dbReference type="PIRSF" id="PIRSF026631">
    <property type="entry name" value="UCP026631"/>
    <property type="match status" value="1"/>
</dbReference>
<gene>
    <name evidence="4" type="ORF">JOF43_003651</name>
</gene>
<sequence>MSASAPIPAPDVPPASEQPWQRLDVRTILASVLVLAAVLLGIGVVVAIGMLLLGVGPGWVLLWVGGGVTVLSALVALVEWIRLRTTTYRLDGTRIERRVRFLGSSRTSLARDRIRNVELSADLFQRRLGIAEVKLATADGGGERFHLQALDRAVADALRIELLGERATAETGTLATIDWGWLRYAPVSLTTGAIGVAAYGAVFQVFDWFAAVPALIAWIAQTFGAFPLILLIPALILGAVVLGAVATLALYVEGWWGYRLGRHRDASLDLHRGLLVSRSTVFDGDRLRGLTLHEPLGLRRVGGARLDVIAVGVKAPEGDQKNAQSPALVPASPRAVGAGVAATVLGAALPEELSSHPPAARRKRFLRAGMLTAAGTVPAVIPALLRPSLWWIPVLTVLVLAALTAVLALDNARGLGHLVTERHVVLRKGSLFRRTDVMDREGVLGWNLTRSPFQRRSGLGTVVATSAGGSGAFHLPDVAAEQAREVMGSAGRVWEHLQVGAPAAGDVSAGAGRRPPSAGPGDAAPRDR</sequence>
<feature type="transmembrane region" description="Helical" evidence="2">
    <location>
        <begin position="390"/>
        <end position="409"/>
    </location>
</feature>
<feature type="transmembrane region" description="Helical" evidence="2">
    <location>
        <begin position="365"/>
        <end position="384"/>
    </location>
</feature>
<feature type="domain" description="YdbS-like PH" evidence="3">
    <location>
        <begin position="418"/>
        <end position="486"/>
    </location>
</feature>
<dbReference type="InterPro" id="IPR005182">
    <property type="entry name" value="YdbS-like_PH"/>
</dbReference>
<feature type="transmembrane region" description="Helical" evidence="2">
    <location>
        <begin position="28"/>
        <end position="53"/>
    </location>
</feature>
<proteinExistence type="predicted"/>
<dbReference type="Proteomes" id="UP001519290">
    <property type="component" value="Unassembled WGS sequence"/>
</dbReference>
<feature type="compositionally biased region" description="Low complexity" evidence="1">
    <location>
        <begin position="508"/>
        <end position="528"/>
    </location>
</feature>
<organism evidence="4 5">
    <name type="scientific">Brachybacterium sacelli</name>
    <dbReference type="NCBI Taxonomy" id="173364"/>
    <lineage>
        <taxon>Bacteria</taxon>
        <taxon>Bacillati</taxon>
        <taxon>Actinomycetota</taxon>
        <taxon>Actinomycetes</taxon>
        <taxon>Micrococcales</taxon>
        <taxon>Dermabacteraceae</taxon>
        <taxon>Brachybacterium</taxon>
    </lineage>
</organism>
<evidence type="ECO:0000313" key="4">
    <source>
        <dbReference type="EMBL" id="MBP2383662.1"/>
    </source>
</evidence>
<feature type="domain" description="YdbS-like PH" evidence="3">
    <location>
        <begin position="84"/>
        <end position="159"/>
    </location>
</feature>
<protein>
    <submittedName>
        <fullName evidence="4">Membrane protein</fullName>
    </submittedName>
</protein>
<dbReference type="RefSeq" id="WP_209904447.1">
    <property type="nucleotide sequence ID" value="NZ_BAAAJW010000022.1"/>
</dbReference>
<feature type="transmembrane region" description="Helical" evidence="2">
    <location>
        <begin position="226"/>
        <end position="252"/>
    </location>
</feature>
<dbReference type="EMBL" id="JAGIOD010000002">
    <property type="protein sequence ID" value="MBP2383662.1"/>
    <property type="molecule type" value="Genomic_DNA"/>
</dbReference>
<evidence type="ECO:0000313" key="5">
    <source>
        <dbReference type="Proteomes" id="UP001519290"/>
    </source>
</evidence>
<keyword evidence="2" id="KW-0472">Membrane</keyword>
<evidence type="ECO:0000259" key="3">
    <source>
        <dbReference type="Pfam" id="PF03703"/>
    </source>
</evidence>
<feature type="transmembrane region" description="Helical" evidence="2">
    <location>
        <begin position="196"/>
        <end position="220"/>
    </location>
</feature>
<feature type="transmembrane region" description="Helical" evidence="2">
    <location>
        <begin position="59"/>
        <end position="81"/>
    </location>
</feature>
<dbReference type="Pfam" id="PF03703">
    <property type="entry name" value="bPH_2"/>
    <property type="match status" value="2"/>
</dbReference>
<feature type="region of interest" description="Disordered" evidence="1">
    <location>
        <begin position="504"/>
        <end position="528"/>
    </location>
</feature>
<name>A0ABS4X5C5_9MICO</name>
<keyword evidence="2" id="KW-0812">Transmembrane</keyword>
<comment type="caution">
    <text evidence="4">The sequence shown here is derived from an EMBL/GenBank/DDBJ whole genome shotgun (WGS) entry which is preliminary data.</text>
</comment>